<comment type="subcellular location">
    <subcellularLocation>
        <location evidence="1">Virion</location>
    </subcellularLocation>
</comment>
<evidence type="ECO:0000313" key="7">
    <source>
        <dbReference type="EMBL" id="MBF9235582.1"/>
    </source>
</evidence>
<dbReference type="InterPro" id="IPR024455">
    <property type="entry name" value="Phage_capsid"/>
</dbReference>
<feature type="domain" description="Prohead serine protease" evidence="5">
    <location>
        <begin position="64"/>
        <end position="160"/>
    </location>
</feature>
<dbReference type="SUPFAM" id="SSF56563">
    <property type="entry name" value="Major capsid protein gp5"/>
    <property type="match status" value="1"/>
</dbReference>
<protein>
    <submittedName>
        <fullName evidence="7">Phage major capsid protein</fullName>
    </submittedName>
</protein>
<accession>A0A931FRB4</accession>
<keyword evidence="4" id="KW-0378">Hydrolase</keyword>
<dbReference type="InterPro" id="IPR054613">
    <property type="entry name" value="Peptidase_S78_dom"/>
</dbReference>
<dbReference type="EMBL" id="JADQDO010000016">
    <property type="protein sequence ID" value="MBF9235582.1"/>
    <property type="molecule type" value="Genomic_DNA"/>
</dbReference>
<keyword evidence="8" id="KW-1185">Reference proteome</keyword>
<evidence type="ECO:0000259" key="5">
    <source>
        <dbReference type="Pfam" id="PF04586"/>
    </source>
</evidence>
<evidence type="ECO:0000313" key="8">
    <source>
        <dbReference type="Proteomes" id="UP000599312"/>
    </source>
</evidence>
<dbReference type="GO" id="GO:0008233">
    <property type="term" value="F:peptidase activity"/>
    <property type="evidence" value="ECO:0007669"/>
    <property type="project" value="UniProtKB-KW"/>
</dbReference>
<dbReference type="Gene3D" id="3.30.2400.10">
    <property type="entry name" value="Major capsid protein gp5"/>
    <property type="match status" value="1"/>
</dbReference>
<comment type="caution">
    <text evidence="7">The sequence shown here is derived from an EMBL/GenBank/DDBJ whole genome shotgun (WGS) entry which is preliminary data.</text>
</comment>
<dbReference type="Pfam" id="PF04586">
    <property type="entry name" value="Peptidase_S78"/>
    <property type="match status" value="1"/>
</dbReference>
<evidence type="ECO:0000256" key="2">
    <source>
        <dbReference type="ARBA" id="ARBA00022612"/>
    </source>
</evidence>
<evidence type="ECO:0000259" key="6">
    <source>
        <dbReference type="Pfam" id="PF05065"/>
    </source>
</evidence>
<reference evidence="7" key="1">
    <citation type="submission" date="2020-11" db="EMBL/GenBank/DDBJ databases">
        <authorList>
            <person name="Kim M.K."/>
        </authorList>
    </citation>
    <scope>NUCLEOTIDE SEQUENCE</scope>
    <source>
        <strain evidence="7">BT350</strain>
    </source>
</reference>
<proteinExistence type="predicted"/>
<organism evidence="7 8">
    <name type="scientific">Microvirga alba</name>
    <dbReference type="NCBI Taxonomy" id="2791025"/>
    <lineage>
        <taxon>Bacteria</taxon>
        <taxon>Pseudomonadati</taxon>
        <taxon>Pseudomonadota</taxon>
        <taxon>Alphaproteobacteria</taxon>
        <taxon>Hyphomicrobiales</taxon>
        <taxon>Methylobacteriaceae</taxon>
        <taxon>Microvirga</taxon>
    </lineage>
</organism>
<evidence type="ECO:0000256" key="4">
    <source>
        <dbReference type="ARBA" id="ARBA00022801"/>
    </source>
</evidence>
<dbReference type="GO" id="GO:0006508">
    <property type="term" value="P:proteolysis"/>
    <property type="evidence" value="ECO:0007669"/>
    <property type="project" value="UniProtKB-KW"/>
</dbReference>
<feature type="domain" description="Phage capsid-like C-terminal" evidence="6">
    <location>
        <begin position="347"/>
        <end position="612"/>
    </location>
</feature>
<dbReference type="AlphaFoldDB" id="A0A931FRB4"/>
<dbReference type="Pfam" id="PF05065">
    <property type="entry name" value="Phage_capsid"/>
    <property type="match status" value="1"/>
</dbReference>
<dbReference type="RefSeq" id="WP_196273576.1">
    <property type="nucleotide sequence ID" value="NZ_JADQDO010000016.1"/>
</dbReference>
<keyword evidence="3" id="KW-0645">Protease</keyword>
<keyword evidence="2" id="KW-1188">Viral release from host cell</keyword>
<evidence type="ECO:0000256" key="3">
    <source>
        <dbReference type="ARBA" id="ARBA00022670"/>
    </source>
</evidence>
<evidence type="ECO:0000256" key="1">
    <source>
        <dbReference type="ARBA" id="ARBA00004328"/>
    </source>
</evidence>
<gene>
    <name evidence="7" type="ORF">I2H38_19655</name>
</gene>
<sequence length="615" mass="66740">MKTTIEQIRARDGARAFRAAEVGAINEEKRTVELAFSSEVEVSRWYGLEVLSHDPAAVVLTRLKDGAPLLLEHDCDDQIGVVESVSIDADRRGRAVVRFGKSALAEEIFQDVKDGIRRHVSVGYIVHDAKLTEERDGMDVWTITSWEPFEISIVAVPADVSVGIGRKLESPQEETRNAPLNNPENFKEPEIMETKEISQVDNATELRKATDAERARTRSILEMGEKYGAAELARDAVKEGMDVAAFQRQLLDHVNGKIQRPLAEQMNDATVGLSDKEARSFSFMKVIRALAEPTDSRAQKDAAFEFEASRAAADKLGKDSDKFVIPVDVLTRALNTGKTGTAAGDTGGYGIATTLMAESFIDILRNRATIMQLGTVMGGLVGNIDIPKQVAAAQGYWIGEDADATESNLELGQLSLTPKTVAAFSEITRKLMVQSSVDVEALVRADLAKALALTIDRAGYYGSGSDHQPLGIANQSGVNAVTFAGAQPTFAELVQMETEVALQNADVSSMAYVGNAAFRGHGKTTLKFPGVNGSGTIWEPGNTVNGYRTEVTNQINTGDVFMGNFADLLVAMWGGLELLVDPYSNSKKGRLRVVVFQDVDFALRRTQSFCVGRPD</sequence>
<name>A0A931FRB4_9HYPH</name>
<dbReference type="Proteomes" id="UP000599312">
    <property type="component" value="Unassembled WGS sequence"/>
</dbReference>
<dbReference type="InterPro" id="IPR054612">
    <property type="entry name" value="Phage_capsid-like_C"/>
</dbReference>
<dbReference type="NCBIfam" id="TIGR01554">
    <property type="entry name" value="major_cap_HK97"/>
    <property type="match status" value="1"/>
</dbReference>